<proteinExistence type="predicted"/>
<dbReference type="OrthoDB" id="2466989at2759"/>
<sequence>MHHTLHKVFDAEIKDANYKKIKEQIIKRNKNFQDNKKIVIQSLLNKERSRISTDSLIRTTNKQVEVLTDPEEIKQEVKNVFSHWITPKNIENLDQNQVWKQIYNQNNEIQEEWYLPLTKKFTVEEIEGIISKLPNKKAAGLSTITNEL</sequence>
<protein>
    <submittedName>
        <fullName evidence="1">8093_t:CDS:1</fullName>
    </submittedName>
</protein>
<evidence type="ECO:0000313" key="1">
    <source>
        <dbReference type="EMBL" id="CAG8804314.1"/>
    </source>
</evidence>
<dbReference type="EMBL" id="CAJVPY010038853">
    <property type="protein sequence ID" value="CAG8804314.1"/>
    <property type="molecule type" value="Genomic_DNA"/>
</dbReference>
<dbReference type="Proteomes" id="UP000789405">
    <property type="component" value="Unassembled WGS sequence"/>
</dbReference>
<evidence type="ECO:0000313" key="2">
    <source>
        <dbReference type="Proteomes" id="UP000789405"/>
    </source>
</evidence>
<keyword evidence="2" id="KW-1185">Reference proteome</keyword>
<dbReference type="AlphaFoldDB" id="A0A9N9P9W8"/>
<reference evidence="1" key="1">
    <citation type="submission" date="2021-06" db="EMBL/GenBank/DDBJ databases">
        <authorList>
            <person name="Kallberg Y."/>
            <person name="Tangrot J."/>
            <person name="Rosling A."/>
        </authorList>
    </citation>
    <scope>NUCLEOTIDE SEQUENCE</scope>
    <source>
        <strain evidence="1">MA453B</strain>
    </source>
</reference>
<organism evidence="1 2">
    <name type="scientific">Dentiscutata erythropus</name>
    <dbReference type="NCBI Taxonomy" id="1348616"/>
    <lineage>
        <taxon>Eukaryota</taxon>
        <taxon>Fungi</taxon>
        <taxon>Fungi incertae sedis</taxon>
        <taxon>Mucoromycota</taxon>
        <taxon>Glomeromycotina</taxon>
        <taxon>Glomeromycetes</taxon>
        <taxon>Diversisporales</taxon>
        <taxon>Gigasporaceae</taxon>
        <taxon>Dentiscutata</taxon>
    </lineage>
</organism>
<gene>
    <name evidence="1" type="ORF">DERYTH_LOCUS24071</name>
</gene>
<comment type="caution">
    <text evidence="1">The sequence shown here is derived from an EMBL/GenBank/DDBJ whole genome shotgun (WGS) entry which is preliminary data.</text>
</comment>
<accession>A0A9N9P9W8</accession>
<name>A0A9N9P9W8_9GLOM</name>